<reference evidence="3" key="1">
    <citation type="journal article" date="2013" name="BMC Microbiol.">
        <title>Taxonomy and evolution of bacteriochlorophyll a-containing members of the OM60/NOR5 clade of marine gammaproteobacteria: description of Luminiphilus syltensis gen. nov., sp. nov., reclassification of Haliea rubra as Pseudohaliea rubra gen. nov., comb. nov., and emendation of Chromatocurvus halotolerans.</title>
        <authorList>
            <person name="Spring S."/>
            <person name="Riedel T."/>
            <person name="Sproer C."/>
            <person name="Yan S."/>
            <person name="Harder J."/>
            <person name="Fuchs B.M."/>
        </authorList>
    </citation>
    <scope>NUCLEOTIDE SEQUENCE [LARGE SCALE GENOMIC DNA]</scope>
    <source>
        <strain evidence="3">NOR51-B</strain>
    </source>
</reference>
<evidence type="ECO:0000313" key="3">
    <source>
        <dbReference type="Proteomes" id="UP000004699"/>
    </source>
</evidence>
<name>B8KTV3_9GAMM</name>
<protein>
    <submittedName>
        <fullName evidence="2">Uncharacterized protein</fullName>
    </submittedName>
</protein>
<dbReference type="RefSeq" id="WP_009020386.1">
    <property type="nucleotide sequence ID" value="NZ_DS999411.1"/>
</dbReference>
<keyword evidence="3" id="KW-1185">Reference proteome</keyword>
<organism evidence="2 3">
    <name type="scientific">Luminiphilus syltensis NOR5-1B</name>
    <dbReference type="NCBI Taxonomy" id="565045"/>
    <lineage>
        <taxon>Bacteria</taxon>
        <taxon>Pseudomonadati</taxon>
        <taxon>Pseudomonadota</taxon>
        <taxon>Gammaproteobacteria</taxon>
        <taxon>Cellvibrionales</taxon>
        <taxon>Halieaceae</taxon>
        <taxon>Luminiphilus</taxon>
    </lineage>
</organism>
<dbReference type="STRING" id="565045.NOR51B_1587"/>
<dbReference type="HOGENOM" id="CLU_170854_0_0_6"/>
<dbReference type="Proteomes" id="UP000004699">
    <property type="component" value="Unassembled WGS sequence"/>
</dbReference>
<evidence type="ECO:0000256" key="1">
    <source>
        <dbReference type="SAM" id="MobiDB-lite"/>
    </source>
</evidence>
<evidence type="ECO:0000313" key="2">
    <source>
        <dbReference type="EMBL" id="EED35640.1"/>
    </source>
</evidence>
<proteinExistence type="predicted"/>
<accession>B8KTV3</accession>
<sequence>MELTLETYRKTDPHNGSDALGTSSMMIADNLYRTLETLEKQLQQSGREDLHYEVDPAVIALRTPAECGDVENCKLRLFIDPATGNGQFHLVANERGGQTLYYTESAMVRMVAL</sequence>
<dbReference type="AlphaFoldDB" id="B8KTV3"/>
<dbReference type="EMBL" id="DS999411">
    <property type="protein sequence ID" value="EED35640.1"/>
    <property type="molecule type" value="Genomic_DNA"/>
</dbReference>
<dbReference type="eggNOG" id="ENOG50340QN">
    <property type="taxonomic scope" value="Bacteria"/>
</dbReference>
<gene>
    <name evidence="2" type="ORF">NOR51B_1587</name>
</gene>
<feature type="region of interest" description="Disordered" evidence="1">
    <location>
        <begin position="1"/>
        <end position="20"/>
    </location>
</feature>